<evidence type="ECO:0000256" key="1">
    <source>
        <dbReference type="SAM" id="MobiDB-lite"/>
    </source>
</evidence>
<accession>A0A6C0HIH6</accession>
<dbReference type="AlphaFoldDB" id="A0A6C0HIH6"/>
<organism evidence="2">
    <name type="scientific">viral metagenome</name>
    <dbReference type="NCBI Taxonomy" id="1070528"/>
    <lineage>
        <taxon>unclassified sequences</taxon>
        <taxon>metagenomes</taxon>
        <taxon>organismal metagenomes</taxon>
    </lineage>
</organism>
<proteinExistence type="predicted"/>
<sequence>MFSRILKAIGLATRGRRTRGKKGKRKGKQTRKMRGG</sequence>
<name>A0A6C0HIH6_9ZZZZ</name>
<reference evidence="2" key="1">
    <citation type="journal article" date="2020" name="Nature">
        <title>Giant virus diversity and host interactions through global metagenomics.</title>
        <authorList>
            <person name="Schulz F."/>
            <person name="Roux S."/>
            <person name="Paez-Espino D."/>
            <person name="Jungbluth S."/>
            <person name="Walsh D.A."/>
            <person name="Denef V.J."/>
            <person name="McMahon K.D."/>
            <person name="Konstantinidis K.T."/>
            <person name="Eloe-Fadrosh E.A."/>
            <person name="Kyrpides N.C."/>
            <person name="Woyke T."/>
        </authorList>
    </citation>
    <scope>NUCLEOTIDE SEQUENCE</scope>
    <source>
        <strain evidence="2">GVMAG-M-3300023184-120</strain>
    </source>
</reference>
<feature type="region of interest" description="Disordered" evidence="1">
    <location>
        <begin position="1"/>
        <end position="36"/>
    </location>
</feature>
<feature type="compositionally biased region" description="Basic residues" evidence="1">
    <location>
        <begin position="14"/>
        <end position="36"/>
    </location>
</feature>
<evidence type="ECO:0000313" key="2">
    <source>
        <dbReference type="EMBL" id="QHT80438.1"/>
    </source>
</evidence>
<protein>
    <submittedName>
        <fullName evidence="2">Uncharacterized protein</fullName>
    </submittedName>
</protein>
<dbReference type="EMBL" id="MN739969">
    <property type="protein sequence ID" value="QHT80438.1"/>
    <property type="molecule type" value="Genomic_DNA"/>
</dbReference>